<feature type="region of interest" description="Disordered" evidence="7">
    <location>
        <begin position="1"/>
        <end position="21"/>
    </location>
</feature>
<feature type="DNA-binding region" description="Homeobox" evidence="5">
    <location>
        <begin position="10"/>
        <end position="69"/>
    </location>
</feature>
<comment type="subcellular location">
    <subcellularLocation>
        <location evidence="1 5 6">Nucleus</location>
    </subcellularLocation>
</comment>
<dbReference type="STRING" id="2903.R1C7S8"/>
<dbReference type="Pfam" id="PF00046">
    <property type="entry name" value="Homeodomain"/>
    <property type="match status" value="1"/>
</dbReference>
<evidence type="ECO:0000259" key="8">
    <source>
        <dbReference type="PROSITE" id="PS50071"/>
    </source>
</evidence>
<dbReference type="EnsemblProtists" id="EOD18713">
    <property type="protein sequence ID" value="EOD18713"/>
    <property type="gene ID" value="EMIHUDRAFT_243560"/>
</dbReference>
<dbReference type="GO" id="GO:0000981">
    <property type="term" value="F:DNA-binding transcription factor activity, RNA polymerase II-specific"/>
    <property type="evidence" value="ECO:0007669"/>
    <property type="project" value="InterPro"/>
</dbReference>
<dbReference type="InterPro" id="IPR001356">
    <property type="entry name" value="HD"/>
</dbReference>
<dbReference type="SUPFAM" id="SSF46689">
    <property type="entry name" value="Homeodomain-like"/>
    <property type="match status" value="1"/>
</dbReference>
<keyword evidence="10" id="KW-1185">Reference proteome</keyword>
<dbReference type="PROSITE" id="PS00027">
    <property type="entry name" value="HOMEOBOX_1"/>
    <property type="match status" value="1"/>
</dbReference>
<evidence type="ECO:0000256" key="4">
    <source>
        <dbReference type="ARBA" id="ARBA00023242"/>
    </source>
</evidence>
<feature type="compositionally biased region" description="Low complexity" evidence="7">
    <location>
        <begin position="126"/>
        <end position="143"/>
    </location>
</feature>
<name>A0A0D3J5C8_EMIH1</name>
<protein>
    <recommendedName>
        <fullName evidence="8">Homeobox domain-containing protein</fullName>
    </recommendedName>
</protein>
<dbReference type="GeneID" id="17264245"/>
<dbReference type="RefSeq" id="XP_005771142.1">
    <property type="nucleotide sequence ID" value="XM_005771085.1"/>
</dbReference>
<evidence type="ECO:0000256" key="3">
    <source>
        <dbReference type="ARBA" id="ARBA00023155"/>
    </source>
</evidence>
<reference evidence="9" key="2">
    <citation type="submission" date="2024-10" db="UniProtKB">
        <authorList>
            <consortium name="EnsemblProtists"/>
        </authorList>
    </citation>
    <scope>IDENTIFICATION</scope>
</reference>
<evidence type="ECO:0000256" key="7">
    <source>
        <dbReference type="SAM" id="MobiDB-lite"/>
    </source>
</evidence>
<organism evidence="9 10">
    <name type="scientific">Emiliania huxleyi (strain CCMP1516)</name>
    <dbReference type="NCBI Taxonomy" id="280463"/>
    <lineage>
        <taxon>Eukaryota</taxon>
        <taxon>Haptista</taxon>
        <taxon>Haptophyta</taxon>
        <taxon>Prymnesiophyceae</taxon>
        <taxon>Isochrysidales</taxon>
        <taxon>Noelaerhabdaceae</taxon>
        <taxon>Emiliania</taxon>
    </lineage>
</organism>
<accession>A0A0D3J5C8</accession>
<evidence type="ECO:0000256" key="1">
    <source>
        <dbReference type="ARBA" id="ARBA00004123"/>
    </source>
</evidence>
<dbReference type="KEGG" id="ehx:EMIHUDRAFT_243560"/>
<keyword evidence="2 5" id="KW-0238">DNA-binding</keyword>
<dbReference type="Proteomes" id="UP000013827">
    <property type="component" value="Unassembled WGS sequence"/>
</dbReference>
<dbReference type="GO" id="GO:0005634">
    <property type="term" value="C:nucleus"/>
    <property type="evidence" value="ECO:0007669"/>
    <property type="project" value="UniProtKB-SubCell"/>
</dbReference>
<feature type="domain" description="Homeobox" evidence="8">
    <location>
        <begin position="8"/>
        <end position="68"/>
    </location>
</feature>
<reference evidence="10" key="1">
    <citation type="journal article" date="2013" name="Nature">
        <title>Pan genome of the phytoplankton Emiliania underpins its global distribution.</title>
        <authorList>
            <person name="Read B.A."/>
            <person name="Kegel J."/>
            <person name="Klute M.J."/>
            <person name="Kuo A."/>
            <person name="Lefebvre S.C."/>
            <person name="Maumus F."/>
            <person name="Mayer C."/>
            <person name="Miller J."/>
            <person name="Monier A."/>
            <person name="Salamov A."/>
            <person name="Young J."/>
            <person name="Aguilar M."/>
            <person name="Claverie J.M."/>
            <person name="Frickenhaus S."/>
            <person name="Gonzalez K."/>
            <person name="Herman E.K."/>
            <person name="Lin Y.C."/>
            <person name="Napier J."/>
            <person name="Ogata H."/>
            <person name="Sarno A.F."/>
            <person name="Shmutz J."/>
            <person name="Schroeder D."/>
            <person name="de Vargas C."/>
            <person name="Verret F."/>
            <person name="von Dassow P."/>
            <person name="Valentin K."/>
            <person name="Van de Peer Y."/>
            <person name="Wheeler G."/>
            <person name="Dacks J.B."/>
            <person name="Delwiche C.F."/>
            <person name="Dyhrman S.T."/>
            <person name="Glockner G."/>
            <person name="John U."/>
            <person name="Richards T."/>
            <person name="Worden A.Z."/>
            <person name="Zhang X."/>
            <person name="Grigoriev I.V."/>
            <person name="Allen A.E."/>
            <person name="Bidle K."/>
            <person name="Borodovsky M."/>
            <person name="Bowler C."/>
            <person name="Brownlee C."/>
            <person name="Cock J.M."/>
            <person name="Elias M."/>
            <person name="Gladyshev V.N."/>
            <person name="Groth M."/>
            <person name="Guda C."/>
            <person name="Hadaegh A."/>
            <person name="Iglesias-Rodriguez M.D."/>
            <person name="Jenkins J."/>
            <person name="Jones B.M."/>
            <person name="Lawson T."/>
            <person name="Leese F."/>
            <person name="Lindquist E."/>
            <person name="Lobanov A."/>
            <person name="Lomsadze A."/>
            <person name="Malik S.B."/>
            <person name="Marsh M.E."/>
            <person name="Mackinder L."/>
            <person name="Mock T."/>
            <person name="Mueller-Roeber B."/>
            <person name="Pagarete A."/>
            <person name="Parker M."/>
            <person name="Probert I."/>
            <person name="Quesneville H."/>
            <person name="Raines C."/>
            <person name="Rensing S.A."/>
            <person name="Riano-Pachon D.M."/>
            <person name="Richier S."/>
            <person name="Rokitta S."/>
            <person name="Shiraiwa Y."/>
            <person name="Soanes D.M."/>
            <person name="van der Giezen M."/>
            <person name="Wahlund T.M."/>
            <person name="Williams B."/>
            <person name="Wilson W."/>
            <person name="Wolfe G."/>
            <person name="Wurch L.L."/>
        </authorList>
    </citation>
    <scope>NUCLEOTIDE SEQUENCE</scope>
</reference>
<evidence type="ECO:0000313" key="9">
    <source>
        <dbReference type="EnsemblProtists" id="EOD18713"/>
    </source>
</evidence>
<feature type="compositionally biased region" description="Low complexity" evidence="7">
    <location>
        <begin position="84"/>
        <end position="109"/>
    </location>
</feature>
<evidence type="ECO:0000256" key="2">
    <source>
        <dbReference type="ARBA" id="ARBA00023125"/>
    </source>
</evidence>
<sequence length="337" mass="34720">MKLAQHEAAAPRQRLSLSASKKRALEAAFDAESTPGLEERKRIAAAVDITPRQVQVWFQNRRQRTRGGTSRQPSPRTSKPAPPRTTAVPTRSAAVSKAAPPAEAPTSAPQVPAVSSARPSPATVESAAVPARPSRPPASSSKGPSPPVVEALMGFLCHQLELQAMDLWFCGSGHMELRQVYAPEGASVLSQLLWCRAVLSTQLLDAVSAQGRAVWFGASPEQASLLSRAGGGKAVIGVPCPESPAACAAVGPPTRPSSGGVAGVLLLYCSHALDRTPQLAHLLSAFGSAVAAATAAAPAGVVPRRGYSLHPVEAEASGPGWLLLAAALAADAEAPHE</sequence>
<dbReference type="PANTHER" id="PTHR46123">
    <property type="entry name" value="MIX-TYPE HOMEOBOX GENE 1-RELATED"/>
    <property type="match status" value="1"/>
</dbReference>
<dbReference type="HOGENOM" id="CLU_824953_0_0_1"/>
<dbReference type="InterPro" id="IPR051306">
    <property type="entry name" value="Homeobox_regulator"/>
</dbReference>
<dbReference type="Gene3D" id="1.10.10.60">
    <property type="entry name" value="Homeodomain-like"/>
    <property type="match status" value="1"/>
</dbReference>
<proteinExistence type="predicted"/>
<dbReference type="AlphaFoldDB" id="A0A0D3J5C8"/>
<dbReference type="CDD" id="cd00086">
    <property type="entry name" value="homeodomain"/>
    <property type="match status" value="1"/>
</dbReference>
<dbReference type="GO" id="GO:0000977">
    <property type="term" value="F:RNA polymerase II transcription regulatory region sequence-specific DNA binding"/>
    <property type="evidence" value="ECO:0007669"/>
    <property type="project" value="TreeGrafter"/>
</dbReference>
<dbReference type="PROSITE" id="PS50071">
    <property type="entry name" value="HOMEOBOX_2"/>
    <property type="match status" value="1"/>
</dbReference>
<dbReference type="InterPro" id="IPR009057">
    <property type="entry name" value="Homeodomain-like_sf"/>
</dbReference>
<keyword evidence="3 5" id="KW-0371">Homeobox</keyword>
<dbReference type="SMART" id="SM00389">
    <property type="entry name" value="HOX"/>
    <property type="match status" value="1"/>
</dbReference>
<dbReference type="PANTHER" id="PTHR46123:SF4">
    <property type="entry name" value="MIX-TYPE HOMEOBOX GENE 1-RELATED"/>
    <property type="match status" value="1"/>
</dbReference>
<dbReference type="PaxDb" id="2903-EOD18713"/>
<feature type="region of interest" description="Disordered" evidence="7">
    <location>
        <begin position="48"/>
        <end position="145"/>
    </location>
</feature>
<evidence type="ECO:0000313" key="10">
    <source>
        <dbReference type="Proteomes" id="UP000013827"/>
    </source>
</evidence>
<dbReference type="InterPro" id="IPR017970">
    <property type="entry name" value="Homeobox_CS"/>
</dbReference>
<evidence type="ECO:0000256" key="5">
    <source>
        <dbReference type="PROSITE-ProRule" id="PRU00108"/>
    </source>
</evidence>
<keyword evidence="4 5" id="KW-0539">Nucleus</keyword>
<evidence type="ECO:0000256" key="6">
    <source>
        <dbReference type="RuleBase" id="RU000682"/>
    </source>
</evidence>